<reference evidence="1 2" key="1">
    <citation type="submission" date="2023-08" db="EMBL/GenBank/DDBJ databases">
        <authorList>
            <person name="Girao M."/>
            <person name="Carvalho M.F."/>
        </authorList>
    </citation>
    <scope>NUCLEOTIDE SEQUENCE [LARGE SCALE GENOMIC DNA]</scope>
    <source>
        <strain evidence="1 2">CT-R113</strain>
    </source>
</reference>
<keyword evidence="2" id="KW-1185">Reference proteome</keyword>
<proteinExistence type="predicted"/>
<name>A0ABU7KAV7_9ACTN</name>
<dbReference type="EMBL" id="JAUZMY010000019">
    <property type="protein sequence ID" value="MEE2039368.1"/>
    <property type="molecule type" value="Genomic_DNA"/>
</dbReference>
<dbReference type="RefSeq" id="WP_330093139.1">
    <property type="nucleotide sequence ID" value="NZ_JAUZMY010000019.1"/>
</dbReference>
<organism evidence="1 2">
    <name type="scientific">Nocardiopsis codii</name>
    <dbReference type="NCBI Taxonomy" id="3065942"/>
    <lineage>
        <taxon>Bacteria</taxon>
        <taxon>Bacillati</taxon>
        <taxon>Actinomycetota</taxon>
        <taxon>Actinomycetes</taxon>
        <taxon>Streptosporangiales</taxon>
        <taxon>Nocardiopsidaceae</taxon>
        <taxon>Nocardiopsis</taxon>
    </lineage>
</organism>
<evidence type="ECO:0000313" key="2">
    <source>
        <dbReference type="Proteomes" id="UP001356095"/>
    </source>
</evidence>
<dbReference type="Proteomes" id="UP001356095">
    <property type="component" value="Unassembled WGS sequence"/>
</dbReference>
<protein>
    <recommendedName>
        <fullName evidence="3">DUF4132 domain-containing protein</fullName>
    </recommendedName>
</protein>
<evidence type="ECO:0000313" key="1">
    <source>
        <dbReference type="EMBL" id="MEE2039368.1"/>
    </source>
</evidence>
<accession>A0ABU7KAV7</accession>
<sequence length="1148" mass="122037">MDWIPVTGGYAVRLRGTGGDTRLVCRNPRGRELARVPASLKDDPDVAALRGLRAWLGEHEEGAHGTVLVWVLRSLPVPAPLIAALWPDAAWRRALGGLVVAPAADPAGVWKRDELGLLTDADPDRGLRLTGTDGAHRWTGAPAVVAPHPALIGDAVPDWRGAAAPLGLDLWSPQFDHPVWPRADDVPPDTAAIELESRFDYELGSTFERRVNRLGGRIRGETAHFLLYGARHGDGPVPASLSLRWQGPDTMVDVRSLAWDAPPGGIDEVAWSESVRILVDLYDHRSGAGEDGLLAPDPRVRAARHQHLWTRDAAAREPAEPRRALLAADGVAPLPAGPGEDVLVALRLAHPALDGPVVTLEPRHSASAQLEALALFGLRGDGETETGARRHRPPGFLAVALSRAPELRETAVGLLPALARQGEVARTKPGRAHRALTAIGDALSDEHPVLAAPFYDECSQVVLEAGSPTYAIRLFDQARDAERTSADVDEDAVVAAYRRFPALDALPRSLRTHAESLAARLEPSEAYRRQRDLVTTWCEGDRRASADLAAGLASLADDAGIVPGGDGSDDPEADARALRALLVSGSLELAPKRAWDRFGPLLAAMARHDPRDAGVLATRLPAPSGTSARAAASAIGVLVRALRGAGLTAPFSGDTALTGAQVKDWLERFLTLYTAARPPVDGLAELLADAGARLRSEGLTCDVSGMLAYDYRNPQPLDLLDTAVSSGVPASGPGDREPAVVLHHRAGAERRDRDLSGLAADPRWRVVLTDAAWAGDDLNEFGRPGWVPVPEDADHHARQAGVRAAQETRALAAVPGVSDVLRASLDQHAENVAGEGLAGLHRAACAVARFTAGEPPAWWGERAAAIAAAADPEASLALTLRSGIADELALASAEEGDLPARIDLVEHGTGLFLVDHDSASTIARIGREERGPWVRTPFSSYSSASRCPVCLASVADGTVTNRRYTCGHTRDDRRTGAAEERIRFPGTRADLTVSRTGDGHLTVSDEEGRALAVHRVGKSGSSGYVNSGPFCHRYAAGTRLVPPPGWWGSMRPRDAEGSAALRTVDSEHAARLLAAVDRGLGRRIVLATDRMAPRGRLDERTACVEELTALVRPLLPGVTHARLLMGVTSLVWTAVESRERLADAVALV</sequence>
<comment type="caution">
    <text evidence="1">The sequence shown here is derived from an EMBL/GenBank/DDBJ whole genome shotgun (WGS) entry which is preliminary data.</text>
</comment>
<evidence type="ECO:0008006" key="3">
    <source>
        <dbReference type="Google" id="ProtNLM"/>
    </source>
</evidence>
<gene>
    <name evidence="1" type="ORF">Q8791_19300</name>
</gene>